<reference evidence="3" key="1">
    <citation type="journal article" date="2019" name="Int. J. Syst. Evol. Microbiol.">
        <title>The Global Catalogue of Microorganisms (GCM) 10K type strain sequencing project: providing services to taxonomists for standard genome sequencing and annotation.</title>
        <authorList>
            <consortium name="The Broad Institute Genomics Platform"/>
            <consortium name="The Broad Institute Genome Sequencing Center for Infectious Disease"/>
            <person name="Wu L."/>
            <person name="Ma J."/>
        </authorList>
    </citation>
    <scope>NUCLEOTIDE SEQUENCE [LARGE SCALE GENOMIC DNA]</scope>
    <source>
        <strain evidence="3">CCUG 57401</strain>
    </source>
</reference>
<evidence type="ECO:0000259" key="1">
    <source>
        <dbReference type="Pfam" id="PF01593"/>
    </source>
</evidence>
<keyword evidence="2" id="KW-0560">Oxidoreductase</keyword>
<comment type="caution">
    <text evidence="2">The sequence shown here is derived from an EMBL/GenBank/DDBJ whole genome shotgun (WGS) entry which is preliminary data.</text>
</comment>
<protein>
    <submittedName>
        <fullName evidence="2">Hydroxysqualene dehydroxylase HpnE</fullName>
        <ecNumber evidence="2">1.17.8.1</ecNumber>
    </submittedName>
</protein>
<dbReference type="EC" id="1.17.8.1" evidence="2"/>
<evidence type="ECO:0000313" key="2">
    <source>
        <dbReference type="EMBL" id="MFC5497778.1"/>
    </source>
</evidence>
<dbReference type="PANTHER" id="PTHR42923">
    <property type="entry name" value="PROTOPORPHYRINOGEN OXIDASE"/>
    <property type="match status" value="1"/>
</dbReference>
<dbReference type="Gene3D" id="3.50.50.60">
    <property type="entry name" value="FAD/NAD(P)-binding domain"/>
    <property type="match status" value="2"/>
</dbReference>
<accession>A0ABW0ND45</accession>
<dbReference type="InterPro" id="IPR017830">
    <property type="entry name" value="SQase_HpnE"/>
</dbReference>
<evidence type="ECO:0000313" key="3">
    <source>
        <dbReference type="Proteomes" id="UP001596037"/>
    </source>
</evidence>
<dbReference type="NCBIfam" id="TIGR03467">
    <property type="entry name" value="HpnE"/>
    <property type="match status" value="1"/>
</dbReference>
<feature type="domain" description="Amine oxidase" evidence="1">
    <location>
        <begin position="11"/>
        <end position="422"/>
    </location>
</feature>
<sequence>MRLAVIGAGWAGLAAAVAATRDGRQVTLFESSRVLGGRARSLPLALPDGSQLVLDNGQHIMIGAYTATLQLMHDIGVDPAQVLLRLPLTLRFPDGDGLALPHWPAPLDAAWGIASARGWSVRDKTSMLAASLRWQLARFRCDPSATVTRLCEGLTPRVMEQLIEPLCVSALNTPAARSSGEVFLRVVRDALFGKGHGFWGGSNLLLPKVDLGRLFPHAAGQWLAGRGARVLTGRRVQQIGPHASGWLVDGEPFDAVLLACPPWEAERLVHAAAIEAGEWLRRAAALTHEAIATVYVTGGPRLPLPMLALHSNESAPAQFAFDRSQLGGPQGLLAFVVSASPRERDILQQQVLAQAAALGWSGLIPVQTVVERRATFASVPGLLRPAMQVGPGLLACGDYVDGPYPATIEGAVRSALLAVASVR</sequence>
<keyword evidence="3" id="KW-1185">Reference proteome</keyword>
<name>A0ABW0ND45_9BURK</name>
<dbReference type="InterPro" id="IPR002937">
    <property type="entry name" value="Amino_oxidase"/>
</dbReference>
<dbReference type="InterPro" id="IPR050464">
    <property type="entry name" value="Zeta_carotene_desat/Oxidored"/>
</dbReference>
<dbReference type="Pfam" id="PF01593">
    <property type="entry name" value="Amino_oxidase"/>
    <property type="match status" value="1"/>
</dbReference>
<organism evidence="2 3">
    <name type="scientific">Caenimonas terrae</name>
    <dbReference type="NCBI Taxonomy" id="696074"/>
    <lineage>
        <taxon>Bacteria</taxon>
        <taxon>Pseudomonadati</taxon>
        <taxon>Pseudomonadota</taxon>
        <taxon>Betaproteobacteria</taxon>
        <taxon>Burkholderiales</taxon>
        <taxon>Comamonadaceae</taxon>
        <taxon>Caenimonas</taxon>
    </lineage>
</organism>
<dbReference type="Proteomes" id="UP001596037">
    <property type="component" value="Unassembled WGS sequence"/>
</dbReference>
<dbReference type="InterPro" id="IPR036188">
    <property type="entry name" value="FAD/NAD-bd_sf"/>
</dbReference>
<dbReference type="EMBL" id="JBHSMF010000006">
    <property type="protein sequence ID" value="MFC5497778.1"/>
    <property type="molecule type" value="Genomic_DNA"/>
</dbReference>
<dbReference type="SUPFAM" id="SSF51905">
    <property type="entry name" value="FAD/NAD(P)-binding domain"/>
    <property type="match status" value="1"/>
</dbReference>
<dbReference type="RefSeq" id="WP_376849855.1">
    <property type="nucleotide sequence ID" value="NZ_JBHSMF010000006.1"/>
</dbReference>
<dbReference type="Gene3D" id="3.90.660.10">
    <property type="match status" value="1"/>
</dbReference>
<dbReference type="PANTHER" id="PTHR42923:SF47">
    <property type="entry name" value="BLR3003 PROTEIN"/>
    <property type="match status" value="1"/>
</dbReference>
<gene>
    <name evidence="2" type="primary">hpnE</name>
    <name evidence="2" type="ORF">ACFPOE_09570</name>
</gene>
<proteinExistence type="predicted"/>
<dbReference type="GO" id="GO:0016491">
    <property type="term" value="F:oxidoreductase activity"/>
    <property type="evidence" value="ECO:0007669"/>
    <property type="project" value="UniProtKB-KW"/>
</dbReference>